<sequence>MNSLSYINRLGLLTACIIIESTVTVLMTNPNAGFGESPPQVN</sequence>
<accession>A0A0E9TXY7</accession>
<keyword evidence="1" id="KW-0812">Transmembrane</keyword>
<name>A0A0E9TXY7_ANGAN</name>
<dbReference type="EMBL" id="GBXM01050033">
    <property type="protein sequence ID" value="JAH58544.1"/>
    <property type="molecule type" value="Transcribed_RNA"/>
</dbReference>
<keyword evidence="1" id="KW-0472">Membrane</keyword>
<evidence type="ECO:0000313" key="2">
    <source>
        <dbReference type="EMBL" id="JAH58544.1"/>
    </source>
</evidence>
<reference evidence="2" key="1">
    <citation type="submission" date="2014-11" db="EMBL/GenBank/DDBJ databases">
        <authorList>
            <person name="Amaro Gonzalez C."/>
        </authorList>
    </citation>
    <scope>NUCLEOTIDE SEQUENCE</scope>
</reference>
<protein>
    <submittedName>
        <fullName evidence="2">Uncharacterized protein</fullName>
    </submittedName>
</protein>
<reference evidence="2" key="2">
    <citation type="journal article" date="2015" name="Fish Shellfish Immunol.">
        <title>Early steps in the European eel (Anguilla anguilla)-Vibrio vulnificus interaction in the gills: Role of the RtxA13 toxin.</title>
        <authorList>
            <person name="Callol A."/>
            <person name="Pajuelo D."/>
            <person name="Ebbesson L."/>
            <person name="Teles M."/>
            <person name="MacKenzie S."/>
            <person name="Amaro C."/>
        </authorList>
    </citation>
    <scope>NUCLEOTIDE SEQUENCE</scope>
</reference>
<feature type="transmembrane region" description="Helical" evidence="1">
    <location>
        <begin position="6"/>
        <end position="27"/>
    </location>
</feature>
<evidence type="ECO:0000256" key="1">
    <source>
        <dbReference type="SAM" id="Phobius"/>
    </source>
</evidence>
<proteinExistence type="predicted"/>
<dbReference type="AlphaFoldDB" id="A0A0E9TXY7"/>
<keyword evidence="1" id="KW-1133">Transmembrane helix</keyword>
<organism evidence="2">
    <name type="scientific">Anguilla anguilla</name>
    <name type="common">European freshwater eel</name>
    <name type="synonym">Muraena anguilla</name>
    <dbReference type="NCBI Taxonomy" id="7936"/>
    <lineage>
        <taxon>Eukaryota</taxon>
        <taxon>Metazoa</taxon>
        <taxon>Chordata</taxon>
        <taxon>Craniata</taxon>
        <taxon>Vertebrata</taxon>
        <taxon>Euteleostomi</taxon>
        <taxon>Actinopterygii</taxon>
        <taxon>Neopterygii</taxon>
        <taxon>Teleostei</taxon>
        <taxon>Anguilliformes</taxon>
        <taxon>Anguillidae</taxon>
        <taxon>Anguilla</taxon>
    </lineage>
</organism>